<feature type="compositionally biased region" description="Basic and acidic residues" evidence="1">
    <location>
        <begin position="36"/>
        <end position="66"/>
    </location>
</feature>
<reference evidence="2 3" key="1">
    <citation type="submission" date="2019-03" db="EMBL/GenBank/DDBJ databases">
        <title>Diversity of the mouse oral microbiome.</title>
        <authorList>
            <person name="Joseph S."/>
            <person name="Aduse-Opoku J."/>
            <person name="Curtis M."/>
            <person name="Wade W."/>
            <person name="Hashim A."/>
        </authorList>
    </citation>
    <scope>NUCLEOTIDE SEQUENCE [LARGE SCALE GENOMIC DNA]</scope>
    <source>
        <strain evidence="2 3">P1012</strain>
    </source>
</reference>
<dbReference type="EMBL" id="SPQB01000048">
    <property type="protein sequence ID" value="TFU31109.1"/>
    <property type="molecule type" value="Genomic_DNA"/>
</dbReference>
<evidence type="ECO:0000313" key="2">
    <source>
        <dbReference type="EMBL" id="TFU31109.1"/>
    </source>
</evidence>
<organism evidence="2 3">
    <name type="scientific">Microbacterium paludicola</name>
    <dbReference type="NCBI Taxonomy" id="300019"/>
    <lineage>
        <taxon>Bacteria</taxon>
        <taxon>Bacillati</taxon>
        <taxon>Actinomycetota</taxon>
        <taxon>Actinomycetes</taxon>
        <taxon>Micrococcales</taxon>
        <taxon>Microbacteriaceae</taxon>
        <taxon>Microbacterium</taxon>
    </lineage>
</organism>
<dbReference type="Proteomes" id="UP000298358">
    <property type="component" value="Unassembled WGS sequence"/>
</dbReference>
<evidence type="ECO:0000313" key="3">
    <source>
        <dbReference type="Proteomes" id="UP000298358"/>
    </source>
</evidence>
<comment type="caution">
    <text evidence="2">The sequence shown here is derived from an EMBL/GenBank/DDBJ whole genome shotgun (WGS) entry which is preliminary data.</text>
</comment>
<gene>
    <name evidence="2" type="ORF">E4U02_13710</name>
</gene>
<dbReference type="RefSeq" id="WP_135115387.1">
    <property type="nucleotide sequence ID" value="NZ_JADGLL010000048.1"/>
</dbReference>
<evidence type="ECO:0000256" key="1">
    <source>
        <dbReference type="SAM" id="MobiDB-lite"/>
    </source>
</evidence>
<protein>
    <submittedName>
        <fullName evidence="2">Uncharacterized protein</fullName>
    </submittedName>
</protein>
<feature type="compositionally biased region" description="Basic residues" evidence="1">
    <location>
        <begin position="10"/>
        <end position="21"/>
    </location>
</feature>
<feature type="region of interest" description="Disordered" evidence="1">
    <location>
        <begin position="1"/>
        <end position="66"/>
    </location>
</feature>
<sequence length="66" mass="7361">MDGKQPPRQRVVRVRGSRRAKLTPVEGTLTDSEAEATLRGEKAPADPSADRGPNDERLRRDVPPHY</sequence>
<dbReference type="AlphaFoldDB" id="A0A4Y9FS74"/>
<dbReference type="OrthoDB" id="4991543at2"/>
<accession>A0A4Y9FS74</accession>
<name>A0A4Y9FS74_9MICO</name>
<proteinExistence type="predicted"/>
<keyword evidence="3" id="KW-1185">Reference proteome</keyword>